<name>A0ABP6S321_9PSEU</name>
<dbReference type="Gene3D" id="1.10.10.10">
    <property type="entry name" value="Winged helix-like DNA-binding domain superfamily/Winged helix DNA-binding domain"/>
    <property type="match status" value="1"/>
</dbReference>
<protein>
    <recommendedName>
        <fullName evidence="3">Response regulator transcription factor</fullName>
    </recommendedName>
</protein>
<accession>A0ABP6S321</accession>
<dbReference type="InterPro" id="IPR036388">
    <property type="entry name" value="WH-like_DNA-bd_sf"/>
</dbReference>
<gene>
    <name evidence="1" type="ORF">GCM10020366_71390</name>
</gene>
<evidence type="ECO:0000313" key="2">
    <source>
        <dbReference type="Proteomes" id="UP001500483"/>
    </source>
</evidence>
<keyword evidence="2" id="KW-1185">Reference proteome</keyword>
<organism evidence="1 2">
    <name type="scientific">Saccharopolyspora gregorii</name>
    <dbReference type="NCBI Taxonomy" id="33914"/>
    <lineage>
        <taxon>Bacteria</taxon>
        <taxon>Bacillati</taxon>
        <taxon>Actinomycetota</taxon>
        <taxon>Actinomycetes</taxon>
        <taxon>Pseudonocardiales</taxon>
        <taxon>Pseudonocardiaceae</taxon>
        <taxon>Saccharopolyspora</taxon>
    </lineage>
</organism>
<dbReference type="InterPro" id="IPR016032">
    <property type="entry name" value="Sig_transdc_resp-reg_C-effctor"/>
</dbReference>
<proteinExistence type="predicted"/>
<dbReference type="EMBL" id="BAAAYK010000045">
    <property type="protein sequence ID" value="GAA3366735.1"/>
    <property type="molecule type" value="Genomic_DNA"/>
</dbReference>
<sequence>MRLLTTRRAGESAAADGSLSVGDLVIEEATYTARLKGRALELTYKEFELLKYLRSTRPGVHPRAAAAGGVGLRLLLRRHPHVDVHVRRCGRSSAPSTTR</sequence>
<reference evidence="2" key="1">
    <citation type="journal article" date="2019" name="Int. J. Syst. Evol. Microbiol.">
        <title>The Global Catalogue of Microorganisms (GCM) 10K type strain sequencing project: providing services to taxonomists for standard genome sequencing and annotation.</title>
        <authorList>
            <consortium name="The Broad Institute Genomics Platform"/>
            <consortium name="The Broad Institute Genome Sequencing Center for Infectious Disease"/>
            <person name="Wu L."/>
            <person name="Ma J."/>
        </authorList>
    </citation>
    <scope>NUCLEOTIDE SEQUENCE [LARGE SCALE GENOMIC DNA]</scope>
    <source>
        <strain evidence="2">JCM 9687</strain>
    </source>
</reference>
<dbReference type="SUPFAM" id="SSF46894">
    <property type="entry name" value="C-terminal effector domain of the bipartite response regulators"/>
    <property type="match status" value="1"/>
</dbReference>
<dbReference type="Proteomes" id="UP001500483">
    <property type="component" value="Unassembled WGS sequence"/>
</dbReference>
<comment type="caution">
    <text evidence="1">The sequence shown here is derived from an EMBL/GenBank/DDBJ whole genome shotgun (WGS) entry which is preliminary data.</text>
</comment>
<evidence type="ECO:0008006" key="3">
    <source>
        <dbReference type="Google" id="ProtNLM"/>
    </source>
</evidence>
<evidence type="ECO:0000313" key="1">
    <source>
        <dbReference type="EMBL" id="GAA3366735.1"/>
    </source>
</evidence>